<proteinExistence type="predicted"/>
<evidence type="ECO:0000256" key="1">
    <source>
        <dbReference type="SAM" id="MobiDB-lite"/>
    </source>
</evidence>
<feature type="compositionally biased region" description="Low complexity" evidence="1">
    <location>
        <begin position="171"/>
        <end position="182"/>
    </location>
</feature>
<dbReference type="Pfam" id="PF12089">
    <property type="entry name" value="DUF3566"/>
    <property type="match status" value="1"/>
</dbReference>
<gene>
    <name evidence="4" type="ORF">AADG42_18255</name>
</gene>
<feature type="compositionally biased region" description="Pro residues" evidence="1">
    <location>
        <begin position="1"/>
        <end position="10"/>
    </location>
</feature>
<keyword evidence="2" id="KW-1133">Transmembrane helix</keyword>
<feature type="transmembrane region" description="Helical" evidence="2">
    <location>
        <begin position="286"/>
        <end position="308"/>
    </location>
</feature>
<feature type="region of interest" description="Disordered" evidence="1">
    <location>
        <begin position="1"/>
        <end position="203"/>
    </location>
</feature>
<keyword evidence="5" id="KW-1185">Reference proteome</keyword>
<name>A0ABZ3FUX4_9ACTN</name>
<feature type="compositionally biased region" description="Low complexity" evidence="1">
    <location>
        <begin position="224"/>
        <end position="237"/>
    </location>
</feature>
<feature type="compositionally biased region" description="Basic and acidic residues" evidence="1">
    <location>
        <begin position="36"/>
        <end position="45"/>
    </location>
</feature>
<organism evidence="4 5">
    <name type="scientific">Ammonicoccus fulvus</name>
    <dbReference type="NCBI Taxonomy" id="3138240"/>
    <lineage>
        <taxon>Bacteria</taxon>
        <taxon>Bacillati</taxon>
        <taxon>Actinomycetota</taxon>
        <taxon>Actinomycetes</taxon>
        <taxon>Propionibacteriales</taxon>
        <taxon>Propionibacteriaceae</taxon>
        <taxon>Ammonicoccus</taxon>
    </lineage>
</organism>
<keyword evidence="2" id="KW-0472">Membrane</keyword>
<evidence type="ECO:0000313" key="4">
    <source>
        <dbReference type="EMBL" id="XAN09177.1"/>
    </source>
</evidence>
<protein>
    <submittedName>
        <fullName evidence="4">DUF3566 domain-containing protein</fullName>
    </submittedName>
</protein>
<evidence type="ECO:0000256" key="2">
    <source>
        <dbReference type="SAM" id="Phobius"/>
    </source>
</evidence>
<evidence type="ECO:0000313" key="5">
    <source>
        <dbReference type="Proteomes" id="UP001442841"/>
    </source>
</evidence>
<feature type="region of interest" description="Disordered" evidence="1">
    <location>
        <begin position="221"/>
        <end position="262"/>
    </location>
</feature>
<feature type="compositionally biased region" description="Low complexity" evidence="1">
    <location>
        <begin position="139"/>
        <end position="150"/>
    </location>
</feature>
<feature type="transmembrane region" description="Helical" evidence="2">
    <location>
        <begin position="349"/>
        <end position="371"/>
    </location>
</feature>
<dbReference type="EMBL" id="CP154795">
    <property type="protein sequence ID" value="XAN09177.1"/>
    <property type="molecule type" value="Genomic_DNA"/>
</dbReference>
<reference evidence="4 5" key="1">
    <citation type="submission" date="2024-04" db="EMBL/GenBank/DDBJ databases">
        <title>Isolation of an actinomycete strain from pig manure.</title>
        <authorList>
            <person name="Gong T."/>
            <person name="Yu Z."/>
            <person name="An M."/>
            <person name="Wei C."/>
            <person name="Yang W."/>
            <person name="Liu L."/>
        </authorList>
    </citation>
    <scope>NUCLEOTIDE SEQUENCE [LARGE SCALE GENOMIC DNA]</scope>
    <source>
        <strain evidence="4 5">ZF39</strain>
    </source>
</reference>
<keyword evidence="2" id="KW-0812">Transmembrane</keyword>
<dbReference type="RefSeq" id="WP_425310634.1">
    <property type="nucleotide sequence ID" value="NZ_CP154795.1"/>
</dbReference>
<dbReference type="Proteomes" id="UP001442841">
    <property type="component" value="Chromosome"/>
</dbReference>
<feature type="compositionally biased region" description="Low complexity" evidence="1">
    <location>
        <begin position="22"/>
        <end position="34"/>
    </location>
</feature>
<sequence length="388" mass="39472">MSDPNKPGPQPGSESESTMIRPAGGDAAQAPQGGTRADRVRDWVRRNSASRAEPPTETRPAVPRSGGTPQPGGAPAPQGQSQGQGQRYNPVPQPGAPMTDVRSEPSRRLPGAPMPAEQPQRAHAAPQAQPVMPRQAQDASAASASSAPAPTARGQQHFLAGETAVQPAVKGDAPGADPAAGGTAESLDDKDKGKNRAGGFANKLRDRAKTVTAGMAGAMGGAAGATAAGSGSAAAAPAGGGGGVATVTEADPEDTTQLRRAGVARRTRKARLRLSQVDPWSVMKTAFLFAVAAGIVLWVATGTVWAVISSSGMFEEINKMVGDIIQTPGDDTPFRIQDYISTSKVMGTAALIAVIDVVIFTALATMGAFLYNLASAMIGGLEVTLAED</sequence>
<evidence type="ECO:0000259" key="3">
    <source>
        <dbReference type="Pfam" id="PF12089"/>
    </source>
</evidence>
<accession>A0ABZ3FUX4</accession>
<feature type="compositionally biased region" description="Low complexity" evidence="1">
    <location>
        <begin position="115"/>
        <end position="130"/>
    </location>
</feature>
<feature type="domain" description="DUF3566" evidence="3">
    <location>
        <begin position="268"/>
        <end position="387"/>
    </location>
</feature>
<feature type="compositionally biased region" description="Low complexity" evidence="1">
    <location>
        <begin position="65"/>
        <end position="86"/>
    </location>
</feature>
<dbReference type="InterPro" id="IPR021949">
    <property type="entry name" value="DUF3566_TM"/>
</dbReference>